<keyword evidence="3" id="KW-1185">Reference proteome</keyword>
<evidence type="ECO:0000313" key="2">
    <source>
        <dbReference type="EMBL" id="MEQ2178176.1"/>
    </source>
</evidence>
<dbReference type="Proteomes" id="UP001476798">
    <property type="component" value="Unassembled WGS sequence"/>
</dbReference>
<dbReference type="Pfam" id="PF03630">
    <property type="entry name" value="Fumble"/>
    <property type="match status" value="1"/>
</dbReference>
<accession>A0ABV0P399</accession>
<dbReference type="InterPro" id="IPR043129">
    <property type="entry name" value="ATPase_NBD"/>
</dbReference>
<name>A0ABV0P399_9TELE</name>
<dbReference type="InterPro" id="IPR004567">
    <property type="entry name" value="Type_II_PanK"/>
</dbReference>
<sequence length="170" mass="19251">MAFNCHQRDDDIDEEDETPSKLPRCKKEMPGYFDNEPQNEAAAGRATPERLASNSTARHRKDSVKKTRPQEEQEEVENLKSIRRFLTSNTAYGTTGIRDVHLELQDLTLCGRTGNLHFIRFPTHDLPAFLQMGRNKHFSSLHTTLCATGGGAFKFESDFRTVGLQSNPNL</sequence>
<evidence type="ECO:0000313" key="3">
    <source>
        <dbReference type="Proteomes" id="UP001476798"/>
    </source>
</evidence>
<reference evidence="2 3" key="1">
    <citation type="submission" date="2021-06" db="EMBL/GenBank/DDBJ databases">
        <authorList>
            <person name="Palmer J.M."/>
        </authorList>
    </citation>
    <scope>NUCLEOTIDE SEQUENCE [LARGE SCALE GENOMIC DNA]</scope>
    <source>
        <strain evidence="2 3">GA_2019</strain>
        <tissue evidence="2">Muscle</tissue>
    </source>
</reference>
<dbReference type="EMBL" id="JAHRIO010060652">
    <property type="protein sequence ID" value="MEQ2178176.1"/>
    <property type="molecule type" value="Genomic_DNA"/>
</dbReference>
<organism evidence="2 3">
    <name type="scientific">Goodea atripinnis</name>
    <dbReference type="NCBI Taxonomy" id="208336"/>
    <lineage>
        <taxon>Eukaryota</taxon>
        <taxon>Metazoa</taxon>
        <taxon>Chordata</taxon>
        <taxon>Craniata</taxon>
        <taxon>Vertebrata</taxon>
        <taxon>Euteleostomi</taxon>
        <taxon>Actinopterygii</taxon>
        <taxon>Neopterygii</taxon>
        <taxon>Teleostei</taxon>
        <taxon>Neoteleostei</taxon>
        <taxon>Acanthomorphata</taxon>
        <taxon>Ovalentaria</taxon>
        <taxon>Atherinomorphae</taxon>
        <taxon>Cyprinodontiformes</taxon>
        <taxon>Goodeidae</taxon>
        <taxon>Goodea</taxon>
    </lineage>
</organism>
<proteinExistence type="predicted"/>
<protein>
    <submittedName>
        <fullName evidence="2">Uncharacterized protein</fullName>
    </submittedName>
</protein>
<gene>
    <name evidence="2" type="ORF">GOODEAATRI_011220</name>
</gene>
<dbReference type="SUPFAM" id="SSF53067">
    <property type="entry name" value="Actin-like ATPase domain"/>
    <property type="match status" value="1"/>
</dbReference>
<evidence type="ECO:0000256" key="1">
    <source>
        <dbReference type="SAM" id="MobiDB-lite"/>
    </source>
</evidence>
<dbReference type="Gene3D" id="3.30.420.510">
    <property type="match status" value="1"/>
</dbReference>
<feature type="region of interest" description="Disordered" evidence="1">
    <location>
        <begin position="1"/>
        <end position="76"/>
    </location>
</feature>
<comment type="caution">
    <text evidence="2">The sequence shown here is derived from an EMBL/GenBank/DDBJ whole genome shotgun (WGS) entry which is preliminary data.</text>
</comment>